<keyword evidence="4" id="KW-0997">Cell inner membrane</keyword>
<evidence type="ECO:0000256" key="1">
    <source>
        <dbReference type="ARBA" id="ARBA00004429"/>
    </source>
</evidence>
<dbReference type="PANTHER" id="PTHR32195:SF26">
    <property type="entry name" value="TRYPTOPHAN OR TYROSINE TRANSPORTER PROTEIN"/>
    <property type="match status" value="1"/>
</dbReference>
<keyword evidence="6 8" id="KW-1133">Transmembrane helix</keyword>
<dbReference type="PANTHER" id="PTHR32195">
    <property type="entry name" value="OS07G0662800 PROTEIN"/>
    <property type="match status" value="1"/>
</dbReference>
<keyword evidence="2" id="KW-0813">Transport</keyword>
<dbReference type="GO" id="GO:0003333">
    <property type="term" value="P:amino acid transmembrane transport"/>
    <property type="evidence" value="ECO:0007669"/>
    <property type="project" value="InterPro"/>
</dbReference>
<keyword evidence="7 8" id="KW-0472">Membrane</keyword>
<dbReference type="InterPro" id="IPR018227">
    <property type="entry name" value="Amino_acid_transport_2"/>
</dbReference>
<dbReference type="Pfam" id="PF03222">
    <property type="entry name" value="Trp_Tyr_perm"/>
    <property type="match status" value="1"/>
</dbReference>
<evidence type="ECO:0000256" key="4">
    <source>
        <dbReference type="ARBA" id="ARBA00022519"/>
    </source>
</evidence>
<keyword evidence="3" id="KW-1003">Cell membrane</keyword>
<evidence type="ECO:0008006" key="10">
    <source>
        <dbReference type="Google" id="ProtNLM"/>
    </source>
</evidence>
<sequence>MGPLVTGFSVLALVTSVIGFTYGLLDAWTDKLQLPMKGEEFEQWKPALYALVFAPPLLLSMTDPDIFYNALDYGGAFGVSTLFLVLPPIMVWQERYGDNDTPLVTPPMVPFGKIPLASMWKAAATLIVEQGAEKVGFFDWVAHTWEQMQNNAIV</sequence>
<gene>
    <name evidence="9" type="ORF">APAL1065_LOCUS4247</name>
</gene>
<evidence type="ECO:0000256" key="2">
    <source>
        <dbReference type="ARBA" id="ARBA00022448"/>
    </source>
</evidence>
<comment type="subcellular location">
    <subcellularLocation>
        <location evidence="1">Cell inner membrane</location>
        <topology evidence="1">Multi-pass membrane protein</topology>
    </subcellularLocation>
</comment>
<evidence type="ECO:0000256" key="6">
    <source>
        <dbReference type="ARBA" id="ARBA00022989"/>
    </source>
</evidence>
<keyword evidence="5 8" id="KW-0812">Transmembrane</keyword>
<name>A0A7S2VBI4_9STRA</name>
<organism evidence="9">
    <name type="scientific">Entomoneis paludosa</name>
    <dbReference type="NCBI Taxonomy" id="265537"/>
    <lineage>
        <taxon>Eukaryota</taxon>
        <taxon>Sar</taxon>
        <taxon>Stramenopiles</taxon>
        <taxon>Ochrophyta</taxon>
        <taxon>Bacillariophyta</taxon>
        <taxon>Bacillariophyceae</taxon>
        <taxon>Bacillariophycidae</taxon>
        <taxon>Entomoneidaceae</taxon>
        <taxon>Entomoneis</taxon>
    </lineage>
</organism>
<dbReference type="EMBL" id="HBHT01006381">
    <property type="protein sequence ID" value="CAD9948581.1"/>
    <property type="molecule type" value="Transcribed_RNA"/>
</dbReference>
<proteinExistence type="predicted"/>
<evidence type="ECO:0000256" key="7">
    <source>
        <dbReference type="ARBA" id="ARBA00023136"/>
    </source>
</evidence>
<reference evidence="9" key="1">
    <citation type="submission" date="2021-01" db="EMBL/GenBank/DDBJ databases">
        <authorList>
            <person name="Corre E."/>
            <person name="Pelletier E."/>
            <person name="Niang G."/>
            <person name="Scheremetjew M."/>
            <person name="Finn R."/>
            <person name="Kale V."/>
            <person name="Holt S."/>
            <person name="Cochrane G."/>
            <person name="Meng A."/>
            <person name="Brown T."/>
            <person name="Cohen L."/>
        </authorList>
    </citation>
    <scope>NUCLEOTIDE SEQUENCE</scope>
    <source>
        <strain evidence="9">CCMP125</strain>
    </source>
</reference>
<evidence type="ECO:0000256" key="5">
    <source>
        <dbReference type="ARBA" id="ARBA00022692"/>
    </source>
</evidence>
<evidence type="ECO:0000256" key="3">
    <source>
        <dbReference type="ARBA" id="ARBA00022475"/>
    </source>
</evidence>
<accession>A0A7S2VBI4</accession>
<dbReference type="AlphaFoldDB" id="A0A7S2VBI4"/>
<evidence type="ECO:0000256" key="8">
    <source>
        <dbReference type="SAM" id="Phobius"/>
    </source>
</evidence>
<feature type="transmembrane region" description="Helical" evidence="8">
    <location>
        <begin position="66"/>
        <end position="86"/>
    </location>
</feature>
<evidence type="ECO:0000313" key="9">
    <source>
        <dbReference type="EMBL" id="CAD9948581.1"/>
    </source>
</evidence>
<protein>
    <recommendedName>
        <fullName evidence="10">Amino acid transporter transmembrane domain-containing protein</fullName>
    </recommendedName>
</protein>
<dbReference type="GO" id="GO:0005886">
    <property type="term" value="C:plasma membrane"/>
    <property type="evidence" value="ECO:0007669"/>
    <property type="project" value="UniProtKB-SubCell"/>
</dbReference>